<organism evidence="5 6">
    <name type="scientific">Rugosimonospora africana</name>
    <dbReference type="NCBI Taxonomy" id="556532"/>
    <lineage>
        <taxon>Bacteria</taxon>
        <taxon>Bacillati</taxon>
        <taxon>Actinomycetota</taxon>
        <taxon>Actinomycetes</taxon>
        <taxon>Micromonosporales</taxon>
        <taxon>Micromonosporaceae</taxon>
        <taxon>Rugosimonospora</taxon>
    </lineage>
</organism>
<dbReference type="Gene3D" id="2.60.120.200">
    <property type="match status" value="2"/>
</dbReference>
<evidence type="ECO:0000256" key="3">
    <source>
        <dbReference type="SAM" id="MobiDB-lite"/>
    </source>
</evidence>
<dbReference type="GO" id="GO:0006955">
    <property type="term" value="P:immune response"/>
    <property type="evidence" value="ECO:0007669"/>
    <property type="project" value="InterPro"/>
</dbReference>
<proteinExistence type="predicted"/>
<name>A0A8J3QS36_9ACTN</name>
<dbReference type="EMBL" id="BONZ01000030">
    <property type="protein sequence ID" value="GIH14857.1"/>
    <property type="molecule type" value="Genomic_DNA"/>
</dbReference>
<dbReference type="AlphaFoldDB" id="A0A8J3QS36"/>
<reference evidence="5" key="1">
    <citation type="submission" date="2021-01" db="EMBL/GenBank/DDBJ databases">
        <title>Whole genome shotgun sequence of Rugosimonospora africana NBRC 104875.</title>
        <authorList>
            <person name="Komaki H."/>
            <person name="Tamura T."/>
        </authorList>
    </citation>
    <scope>NUCLEOTIDE SEQUENCE</scope>
    <source>
        <strain evidence="5">NBRC 104875</strain>
    </source>
</reference>
<dbReference type="InterPro" id="IPR013320">
    <property type="entry name" value="ConA-like_dom_sf"/>
</dbReference>
<evidence type="ECO:0000313" key="6">
    <source>
        <dbReference type="Proteomes" id="UP000642748"/>
    </source>
</evidence>
<keyword evidence="2" id="KW-1015">Disulfide bond</keyword>
<sequence>MRRILWAGLVVVVVLGVPPGVGQAAISPPDAGPAAAVSEVARAVAAAHASGRRVEVLSQRTAAQEVFAEPDGTFTARLHAVGPARAGETRHAAAASGGDFPPPGAGWAKVFSGKPDQAYWNGGPDGPVAKVGQCYNDGTCNGIGIARTYVQFDIRALHGATILNIPGQTSGAEFNAHEVYAPSCNGGGRDIAVDLEHVLPFGEGLTWRNQQSSFPGAIGGPRAEMHGYNASCGPAWIGWGVGDQVRYSNDVTRTDYVAFMLHANNEGEQLAWKKLDGFTLLVHYDWPPNAPSSPFISAGTKTVACSTDPTNPNYVNNAASPLTLRTVATDPDPADSLWTEFEWADRGGGRVGGANPGPLGNGSEFTAQIPAATFADGRQLSWHARSGDGRVNGPWGPQTGSGWCQVDIDNTAPAVPEVQLSASQPPSTAGSPVTFIATSGDPGVVSFRYGLTQGGGTCTTPSSVDSQQVVSFPGGQRTESASIAVTPLKAATWDLWVAAVDRADNVGACRNLRFSVLRGRGPVAQWRLDGGRDDTAVPDSSAAHAHNGTVAAGPYQWVLGRLGDALRFDGSADSYVAPGGGPAVRTDQSFSVAAWVRLDRSDGVTHAAVSQDGGTVPGFLLGYLAGSQRFAFQLNPTDAVGSAVAVPATAAPRVGAWTHLIGVYDAPAHETRLYVDGVLQGTAPVTVSWNATGGVQIGRSKSGGGYTGGWVGALDEVRVYDRVLTDVPSLEPADPADPADPNGSVPRSEIDRLATPPVEEADYPLDRDPGDISGNYRTVVLSGDASWVPGRVGGGAFHVAGAGAAATAGPAVRTSSSFTLTAVVKLETVDGGTHTAVSQDGFALQYRGDTGKWAFRLPDGTTVTAKKAPVANQWAHLAGVYDAGAGALRIYVDAALEGSASVASGTPDTTGPLVLGRGAGSEWWAGAIDEVHAYTGVPSDPQLAALSGQTDPSPPSLYSGAFERFAGDDGRHYAGPGPVPPGYHLEGVLGYAAPVAAANTQMVYSCRYSGGFFLDLSDTCADHEVLGPAGLMYSTPPPGVPTQAVYRCVVLANGDHFISNDAGCESTSDHIRNEGTLGYTRLYAPLIRFSELGGTRWTSATGGHQPGIYTAQARLGYVSMTDVGQTLYVCLDGADEYLSTAAACEGGQKLGTTGWVWPTDDLPPGAATTAPLFGCRDVDGDRFESLDRFCEGAPETGQPLGYVITEFGGNQ</sequence>
<evidence type="ECO:0000259" key="4">
    <source>
        <dbReference type="SMART" id="SM00560"/>
    </source>
</evidence>
<gene>
    <name evidence="5" type="ORF">Raf01_30290</name>
</gene>
<protein>
    <recommendedName>
        <fullName evidence="4">LamG-like jellyroll fold domain-containing protein</fullName>
    </recommendedName>
</protein>
<comment type="caution">
    <text evidence="5">The sequence shown here is derived from an EMBL/GenBank/DDBJ whole genome shotgun (WGS) entry which is preliminary data.</text>
</comment>
<dbReference type="SUPFAM" id="SSF49899">
    <property type="entry name" value="Concanavalin A-like lectins/glucanases"/>
    <property type="match status" value="2"/>
</dbReference>
<evidence type="ECO:0000313" key="5">
    <source>
        <dbReference type="EMBL" id="GIH14857.1"/>
    </source>
</evidence>
<dbReference type="PANTHER" id="PTHR46943:SF1">
    <property type="entry name" value="PENTRAXIN-RELATED PROTEIN PTX3"/>
    <property type="match status" value="1"/>
</dbReference>
<evidence type="ECO:0000256" key="2">
    <source>
        <dbReference type="ARBA" id="ARBA00023157"/>
    </source>
</evidence>
<dbReference type="Pfam" id="PF13385">
    <property type="entry name" value="Laminin_G_3"/>
    <property type="match status" value="2"/>
</dbReference>
<evidence type="ECO:0000256" key="1">
    <source>
        <dbReference type="ARBA" id="ARBA00022729"/>
    </source>
</evidence>
<feature type="domain" description="LamG-like jellyroll fold" evidence="4">
    <location>
        <begin position="816"/>
        <end position="941"/>
    </location>
</feature>
<dbReference type="InterPro" id="IPR042837">
    <property type="entry name" value="PTX3"/>
</dbReference>
<dbReference type="RefSeq" id="WP_203918509.1">
    <property type="nucleotide sequence ID" value="NZ_BONZ01000030.1"/>
</dbReference>
<dbReference type="PANTHER" id="PTHR46943">
    <property type="entry name" value="PENTRAXIN-RELATED PROTEIN PTX3"/>
    <property type="match status" value="1"/>
</dbReference>
<dbReference type="Proteomes" id="UP000642748">
    <property type="component" value="Unassembled WGS sequence"/>
</dbReference>
<feature type="region of interest" description="Disordered" evidence="3">
    <location>
        <begin position="728"/>
        <end position="770"/>
    </location>
</feature>
<dbReference type="SMART" id="SM00560">
    <property type="entry name" value="LamGL"/>
    <property type="match status" value="2"/>
</dbReference>
<keyword evidence="6" id="KW-1185">Reference proteome</keyword>
<feature type="domain" description="LamG-like jellyroll fold" evidence="4">
    <location>
        <begin position="588"/>
        <end position="727"/>
    </location>
</feature>
<keyword evidence="1" id="KW-0732">Signal</keyword>
<dbReference type="InterPro" id="IPR006558">
    <property type="entry name" value="LamG-like"/>
</dbReference>
<accession>A0A8J3QS36</accession>